<reference evidence="3" key="1">
    <citation type="journal article" date="2014" name="Int. J. Syst. Evol. Microbiol.">
        <title>Complete genome sequence of Corynebacterium casei LMG S-19264T (=DSM 44701T), isolated from a smear-ripened cheese.</title>
        <authorList>
            <consortium name="US DOE Joint Genome Institute (JGI-PGF)"/>
            <person name="Walter F."/>
            <person name="Albersmeier A."/>
            <person name="Kalinowski J."/>
            <person name="Ruckert C."/>
        </authorList>
    </citation>
    <scope>NUCLEOTIDE SEQUENCE</scope>
    <source>
        <strain evidence="3">KCTC 42590</strain>
    </source>
</reference>
<gene>
    <name evidence="3" type="ORF">GCM10017044_02550</name>
</gene>
<dbReference type="Pfam" id="PF01979">
    <property type="entry name" value="Amidohydro_1"/>
    <property type="match status" value="1"/>
</dbReference>
<evidence type="ECO:0000256" key="1">
    <source>
        <dbReference type="SAM" id="SignalP"/>
    </source>
</evidence>
<dbReference type="InterPro" id="IPR032466">
    <property type="entry name" value="Metal_Hydrolase"/>
</dbReference>
<dbReference type="InterPro" id="IPR057744">
    <property type="entry name" value="OTAase-like"/>
</dbReference>
<evidence type="ECO:0000313" key="4">
    <source>
        <dbReference type="Proteomes" id="UP000630923"/>
    </source>
</evidence>
<dbReference type="Proteomes" id="UP000630923">
    <property type="component" value="Unassembled WGS sequence"/>
</dbReference>
<dbReference type="SUPFAM" id="SSF51338">
    <property type="entry name" value="Composite domain of metallo-dependent hydrolases"/>
    <property type="match status" value="1"/>
</dbReference>
<dbReference type="PANTHER" id="PTHR43135:SF3">
    <property type="entry name" value="ALPHA-D-RIBOSE 1-METHYLPHOSPHONATE 5-TRIPHOSPHATE DIPHOSPHATASE"/>
    <property type="match status" value="1"/>
</dbReference>
<dbReference type="Gene3D" id="2.30.40.10">
    <property type="entry name" value="Urease, subunit C, domain 1"/>
    <property type="match status" value="1"/>
</dbReference>
<dbReference type="GO" id="GO:0016810">
    <property type="term" value="F:hydrolase activity, acting on carbon-nitrogen (but not peptide) bonds"/>
    <property type="evidence" value="ECO:0007669"/>
    <property type="project" value="InterPro"/>
</dbReference>
<evidence type="ECO:0000313" key="3">
    <source>
        <dbReference type="EMBL" id="GHF12129.1"/>
    </source>
</evidence>
<dbReference type="SUPFAM" id="SSF51556">
    <property type="entry name" value="Metallo-dependent hydrolases"/>
    <property type="match status" value="1"/>
</dbReference>
<sequence>MKKLHAKLAATLAASTLLASGALAGDILLTADAMIDTANGKLINNPAVLIRDNRIVKVGTKGSLSAPEGAETINLDGQTIMPGFMDMHVHLSSAMEGVPFLEEMLLSVPRQTINAVTNAERTLMAGFTSVRDVGASGYSVINVRNAINDGQLDGPRIWATGPALGVTGGHCDNNFYPPEMKFESEGVANGPWEIKAKIRENIKYGANAVKFCATGGVFSRGTKVGAIQYTLEEMKSIVQEGHHRDLVVAAHAHGTEGIKTAILAGVDSIEHASILDDETIKLAKKHGTYFSMDIYNTEYTQSQGRANGVPEENLQKDAAIAQIQRDGFSAAVKAGVKMVFGSDAAIYPHGRNAEQFERMVRFGMTEMQALQAATINAATLMKSDDLGSIEEGNFADIVAVQGNPLEDITLTEKVSFVMKDGVVYKK</sequence>
<evidence type="ECO:0000259" key="2">
    <source>
        <dbReference type="Pfam" id="PF01979"/>
    </source>
</evidence>
<dbReference type="RefSeq" id="WP_191249751.1">
    <property type="nucleotide sequence ID" value="NZ_BNCI01000001.1"/>
</dbReference>
<organism evidence="3 4">
    <name type="scientific">Kordiimonas sediminis</name>
    <dbReference type="NCBI Taxonomy" id="1735581"/>
    <lineage>
        <taxon>Bacteria</taxon>
        <taxon>Pseudomonadati</taxon>
        <taxon>Pseudomonadota</taxon>
        <taxon>Alphaproteobacteria</taxon>
        <taxon>Kordiimonadales</taxon>
        <taxon>Kordiimonadaceae</taxon>
        <taxon>Kordiimonas</taxon>
    </lineage>
</organism>
<dbReference type="InterPro" id="IPR006680">
    <property type="entry name" value="Amidohydro-rel"/>
</dbReference>
<name>A0A919AJV3_9PROT</name>
<feature type="signal peptide" evidence="1">
    <location>
        <begin position="1"/>
        <end position="24"/>
    </location>
</feature>
<dbReference type="CDD" id="cd01299">
    <property type="entry name" value="Met_dep_hydrolase_A"/>
    <property type="match status" value="1"/>
</dbReference>
<keyword evidence="1" id="KW-0732">Signal</keyword>
<reference evidence="3" key="2">
    <citation type="submission" date="2020-09" db="EMBL/GenBank/DDBJ databases">
        <authorList>
            <person name="Sun Q."/>
            <person name="Kim S."/>
        </authorList>
    </citation>
    <scope>NUCLEOTIDE SEQUENCE</scope>
    <source>
        <strain evidence="3">KCTC 42590</strain>
    </source>
</reference>
<dbReference type="Gene3D" id="3.20.20.140">
    <property type="entry name" value="Metal-dependent hydrolases"/>
    <property type="match status" value="1"/>
</dbReference>
<accession>A0A919AJV3</accession>
<feature type="domain" description="Amidohydrolase-related" evidence="2">
    <location>
        <begin position="79"/>
        <end position="422"/>
    </location>
</feature>
<proteinExistence type="predicted"/>
<dbReference type="EMBL" id="BNCI01000001">
    <property type="protein sequence ID" value="GHF12129.1"/>
    <property type="molecule type" value="Genomic_DNA"/>
</dbReference>
<feature type="chain" id="PRO_5037667075" evidence="1">
    <location>
        <begin position="25"/>
        <end position="426"/>
    </location>
</feature>
<keyword evidence="4" id="KW-1185">Reference proteome</keyword>
<protein>
    <submittedName>
        <fullName evidence="3">Xaa-Pro dipeptidase</fullName>
    </submittedName>
</protein>
<dbReference type="InterPro" id="IPR051781">
    <property type="entry name" value="Metallo-dep_Hydrolase"/>
</dbReference>
<dbReference type="AlphaFoldDB" id="A0A919AJV3"/>
<comment type="caution">
    <text evidence="3">The sequence shown here is derived from an EMBL/GenBank/DDBJ whole genome shotgun (WGS) entry which is preliminary data.</text>
</comment>
<dbReference type="PANTHER" id="PTHR43135">
    <property type="entry name" value="ALPHA-D-RIBOSE 1-METHYLPHOSPHONATE 5-TRIPHOSPHATE DIPHOSPHATASE"/>
    <property type="match status" value="1"/>
</dbReference>
<dbReference type="InterPro" id="IPR011059">
    <property type="entry name" value="Metal-dep_hydrolase_composite"/>
</dbReference>